<dbReference type="InterPro" id="IPR003323">
    <property type="entry name" value="OTU_dom"/>
</dbReference>
<name>A0A9D4D5F6_DREPO</name>
<organism evidence="2 3">
    <name type="scientific">Dreissena polymorpha</name>
    <name type="common">Zebra mussel</name>
    <name type="synonym">Mytilus polymorpha</name>
    <dbReference type="NCBI Taxonomy" id="45954"/>
    <lineage>
        <taxon>Eukaryota</taxon>
        <taxon>Metazoa</taxon>
        <taxon>Spiralia</taxon>
        <taxon>Lophotrochozoa</taxon>
        <taxon>Mollusca</taxon>
        <taxon>Bivalvia</taxon>
        <taxon>Autobranchia</taxon>
        <taxon>Heteroconchia</taxon>
        <taxon>Euheterodonta</taxon>
        <taxon>Imparidentia</taxon>
        <taxon>Neoheterodontei</taxon>
        <taxon>Myida</taxon>
        <taxon>Dreissenoidea</taxon>
        <taxon>Dreissenidae</taxon>
        <taxon>Dreissena</taxon>
    </lineage>
</organism>
<protein>
    <recommendedName>
        <fullName evidence="1">OTU domain-containing protein</fullName>
    </recommendedName>
</protein>
<sequence>MDGNCFFWAVTDQLEHLDIENQSCEELRHAVVNYINNLPEAKRNEMLEFLTTPFNNYVDAMKTNRTYAYHFVIQAMRSMLGSAINIIQQTDADEIQILFMRKTAKAGLNTWHDRDQT</sequence>
<dbReference type="SUPFAM" id="SSF54001">
    <property type="entry name" value="Cysteine proteinases"/>
    <property type="match status" value="1"/>
</dbReference>
<reference evidence="2" key="1">
    <citation type="journal article" date="2019" name="bioRxiv">
        <title>The Genome of the Zebra Mussel, Dreissena polymorpha: A Resource for Invasive Species Research.</title>
        <authorList>
            <person name="McCartney M.A."/>
            <person name="Auch B."/>
            <person name="Kono T."/>
            <person name="Mallez S."/>
            <person name="Zhang Y."/>
            <person name="Obille A."/>
            <person name="Becker A."/>
            <person name="Abrahante J.E."/>
            <person name="Garbe J."/>
            <person name="Badalamenti J.P."/>
            <person name="Herman A."/>
            <person name="Mangelson H."/>
            <person name="Liachko I."/>
            <person name="Sullivan S."/>
            <person name="Sone E.D."/>
            <person name="Koren S."/>
            <person name="Silverstein K.A.T."/>
            <person name="Beckman K.B."/>
            <person name="Gohl D.M."/>
        </authorList>
    </citation>
    <scope>NUCLEOTIDE SEQUENCE</scope>
    <source>
        <strain evidence="2">Duluth1</strain>
        <tissue evidence="2">Whole animal</tissue>
    </source>
</reference>
<dbReference type="GO" id="GO:0004843">
    <property type="term" value="F:cysteine-type deubiquitinase activity"/>
    <property type="evidence" value="ECO:0007669"/>
    <property type="project" value="TreeGrafter"/>
</dbReference>
<reference evidence="2" key="2">
    <citation type="submission" date="2020-11" db="EMBL/GenBank/DDBJ databases">
        <authorList>
            <person name="McCartney M.A."/>
            <person name="Auch B."/>
            <person name="Kono T."/>
            <person name="Mallez S."/>
            <person name="Becker A."/>
            <person name="Gohl D.M."/>
            <person name="Silverstein K.A.T."/>
            <person name="Koren S."/>
            <person name="Bechman K.B."/>
            <person name="Herman A."/>
            <person name="Abrahante J.E."/>
            <person name="Garbe J."/>
        </authorList>
    </citation>
    <scope>NUCLEOTIDE SEQUENCE</scope>
    <source>
        <strain evidence="2">Duluth1</strain>
        <tissue evidence="2">Whole animal</tissue>
    </source>
</reference>
<dbReference type="GO" id="GO:0016579">
    <property type="term" value="P:protein deubiquitination"/>
    <property type="evidence" value="ECO:0007669"/>
    <property type="project" value="TreeGrafter"/>
</dbReference>
<accession>A0A9D4D5F6</accession>
<comment type="caution">
    <text evidence="2">The sequence shown here is derived from an EMBL/GenBank/DDBJ whole genome shotgun (WGS) entry which is preliminary data.</text>
</comment>
<evidence type="ECO:0000313" key="3">
    <source>
        <dbReference type="Proteomes" id="UP000828390"/>
    </source>
</evidence>
<dbReference type="Proteomes" id="UP000828390">
    <property type="component" value="Unassembled WGS sequence"/>
</dbReference>
<keyword evidence="3" id="KW-1185">Reference proteome</keyword>
<evidence type="ECO:0000259" key="1">
    <source>
        <dbReference type="PROSITE" id="PS50802"/>
    </source>
</evidence>
<feature type="domain" description="OTU" evidence="1">
    <location>
        <begin position="1"/>
        <end position="117"/>
    </location>
</feature>
<dbReference type="Gene3D" id="3.90.70.80">
    <property type="match status" value="1"/>
</dbReference>
<dbReference type="InterPro" id="IPR050704">
    <property type="entry name" value="Peptidase_C85-like"/>
</dbReference>
<evidence type="ECO:0000313" key="2">
    <source>
        <dbReference type="EMBL" id="KAH3738261.1"/>
    </source>
</evidence>
<dbReference type="PROSITE" id="PS50802">
    <property type="entry name" value="OTU"/>
    <property type="match status" value="1"/>
</dbReference>
<dbReference type="Pfam" id="PF02338">
    <property type="entry name" value="OTU"/>
    <property type="match status" value="1"/>
</dbReference>
<dbReference type="InterPro" id="IPR038765">
    <property type="entry name" value="Papain-like_cys_pep_sf"/>
</dbReference>
<proteinExistence type="predicted"/>
<gene>
    <name evidence="2" type="ORF">DPMN_044892</name>
</gene>
<dbReference type="EMBL" id="JAIWYP010000011">
    <property type="protein sequence ID" value="KAH3738261.1"/>
    <property type="molecule type" value="Genomic_DNA"/>
</dbReference>
<dbReference type="AlphaFoldDB" id="A0A9D4D5F6"/>
<dbReference type="PANTHER" id="PTHR12419">
    <property type="entry name" value="OTU DOMAIN CONTAINING PROTEIN"/>
    <property type="match status" value="1"/>
</dbReference>